<sequence length="203" mass="22136">MWKLLFAMAAILGLASCGAEPIWAPEEAVAAARYEHPGPTSVTLFTVLSTRSGAGAHAGLLINGSQRVLFDPAGTWRHPRLPERNDVHFGVTPKMVDFYIDYHARETYDVVEQTIEVSPEVAALIMQRAMAYGAVPKANCTIALSRVLEGVPGFESLPMTWFPKRMMEGFADLPGVSTRTITDDDADENHGVLLVQAGDPRLE</sequence>
<keyword evidence="3" id="KW-1185">Reference proteome</keyword>
<evidence type="ECO:0000313" key="2">
    <source>
        <dbReference type="EMBL" id="QYZ72205.1"/>
    </source>
</evidence>
<feature type="chain" id="PRO_5034864811" description="Lipoprotein" evidence="1">
    <location>
        <begin position="20"/>
        <end position="203"/>
    </location>
</feature>
<feature type="signal peptide" evidence="1">
    <location>
        <begin position="1"/>
        <end position="19"/>
    </location>
</feature>
<evidence type="ECO:0000256" key="1">
    <source>
        <dbReference type="SAM" id="SignalP"/>
    </source>
</evidence>
<reference evidence="2" key="1">
    <citation type="submission" date="2021-02" db="EMBL/GenBank/DDBJ databases">
        <title>Rhodobacter shimadae sp. nov., an aerobic anoxygenic phototrophic bacterium isolated from a hot spring.</title>
        <authorList>
            <person name="Muramatsu S."/>
            <person name="Haruta S."/>
            <person name="Hirose S."/>
            <person name="Hanada S."/>
        </authorList>
    </citation>
    <scope>NUCLEOTIDE SEQUENCE</scope>
    <source>
        <strain evidence="2">N10</strain>
        <plasmid evidence="2">unnamed2</plasmid>
    </source>
</reference>
<dbReference type="PROSITE" id="PS51257">
    <property type="entry name" value="PROKAR_LIPOPROTEIN"/>
    <property type="match status" value="1"/>
</dbReference>
<dbReference type="RefSeq" id="WP_149143153.1">
    <property type="nucleotide sequence ID" value="NZ_CP069372.1"/>
</dbReference>
<accession>A0A8G1EE07</accession>
<dbReference type="Proteomes" id="UP000826300">
    <property type="component" value="Plasmid unnamed2"/>
</dbReference>
<gene>
    <name evidence="2" type="ORF">JO391_21115</name>
</gene>
<name>A0A8G1EE07_9RHOB</name>
<protein>
    <recommendedName>
        <fullName evidence="4">Lipoprotein</fullName>
    </recommendedName>
</protein>
<geneLocation type="plasmid" evidence="2 3">
    <name>unnamed2</name>
</geneLocation>
<keyword evidence="1" id="KW-0732">Signal</keyword>
<dbReference type="AlphaFoldDB" id="A0A8G1EE07"/>
<proteinExistence type="predicted"/>
<dbReference type="KEGG" id="nsm:JO391_21115"/>
<evidence type="ECO:0000313" key="3">
    <source>
        <dbReference type="Proteomes" id="UP000826300"/>
    </source>
</evidence>
<evidence type="ECO:0008006" key="4">
    <source>
        <dbReference type="Google" id="ProtNLM"/>
    </source>
</evidence>
<organism evidence="2 3">
    <name type="scientific">Neotabrizicola shimadae</name>
    <dbReference type="NCBI Taxonomy" id="2807096"/>
    <lineage>
        <taxon>Bacteria</taxon>
        <taxon>Pseudomonadati</taxon>
        <taxon>Pseudomonadota</taxon>
        <taxon>Alphaproteobacteria</taxon>
        <taxon>Rhodobacterales</taxon>
        <taxon>Paracoccaceae</taxon>
        <taxon>Neotabrizicola</taxon>
    </lineage>
</organism>
<keyword evidence="2" id="KW-0614">Plasmid</keyword>
<dbReference type="EMBL" id="CP069372">
    <property type="protein sequence ID" value="QYZ72205.1"/>
    <property type="molecule type" value="Genomic_DNA"/>
</dbReference>